<dbReference type="Gene3D" id="3.60.15.10">
    <property type="entry name" value="Ribonuclease Z/Hydroxyacylglutathione hydrolase-like"/>
    <property type="match status" value="1"/>
</dbReference>
<dbReference type="InterPro" id="IPR001279">
    <property type="entry name" value="Metallo-B-lactamas"/>
</dbReference>
<sequence>MRAALLKIGLAAAALALAGCSGGEPAQTPEAEPETAGIEIHRPFRPGPGSVNSYWLEGEDEVLVFDAQSSLANAEYVVERIRATGKPVTAIVISHYDPGHFGGLQVFTDAFPDAELLMSEPLAEAIGRDLSGYVERLRETLGEDYRMPAAPSRTIENREELSVSGVPVIVHIVADSEAPSITMLEIPSERAILASDLVANQMHPDLSDADIDSWPRALDRLARDFSGYTLYPGHGTPGPVNLLAANQIAYISFVRRQMESEVLADDIATEAEINAAITAIRSNYAGWEQATDRPALLRRNLEAIVAQLGGELEPRRAREAEAQATDD</sequence>
<dbReference type="GO" id="GO:0016787">
    <property type="term" value="F:hydrolase activity"/>
    <property type="evidence" value="ECO:0007669"/>
    <property type="project" value="UniProtKB-KW"/>
</dbReference>
<dbReference type="PANTHER" id="PTHR42951">
    <property type="entry name" value="METALLO-BETA-LACTAMASE DOMAIN-CONTAINING"/>
    <property type="match status" value="1"/>
</dbReference>
<dbReference type="SMART" id="SM00849">
    <property type="entry name" value="Lactamase_B"/>
    <property type="match status" value="1"/>
</dbReference>
<proteinExistence type="predicted"/>
<dbReference type="Pfam" id="PF00753">
    <property type="entry name" value="Lactamase_B"/>
    <property type="match status" value="1"/>
</dbReference>
<dbReference type="AlphaFoldDB" id="A0A842HWB4"/>
<dbReference type="PROSITE" id="PS51257">
    <property type="entry name" value="PROKAR_LIPOPROTEIN"/>
    <property type="match status" value="1"/>
</dbReference>
<name>A0A842HWB4_9SPHN</name>
<evidence type="ECO:0000313" key="3">
    <source>
        <dbReference type="EMBL" id="MBC2777406.1"/>
    </source>
</evidence>
<keyword evidence="3" id="KW-0378">Hydrolase</keyword>
<reference evidence="3 4" key="1">
    <citation type="submission" date="2020-08" db="EMBL/GenBank/DDBJ databases">
        <title>Draft genome sequence of Parasphingopyxis sp. GrpM-11.</title>
        <authorList>
            <person name="Oh J."/>
            <person name="Roh D.-H."/>
        </authorList>
    </citation>
    <scope>NUCLEOTIDE SEQUENCE [LARGE SCALE GENOMIC DNA]</scope>
    <source>
        <strain evidence="3 4">GrpM-11</strain>
    </source>
</reference>
<keyword evidence="1" id="KW-0732">Signal</keyword>
<feature type="domain" description="Metallo-beta-lactamase" evidence="2">
    <location>
        <begin position="50"/>
        <end position="234"/>
    </location>
</feature>
<dbReference type="RefSeq" id="WP_185800617.1">
    <property type="nucleotide sequence ID" value="NZ_JACJVJ010000001.1"/>
</dbReference>
<gene>
    <name evidence="3" type="ORF">H6P80_07205</name>
</gene>
<evidence type="ECO:0000256" key="1">
    <source>
        <dbReference type="SAM" id="SignalP"/>
    </source>
</evidence>
<dbReference type="SUPFAM" id="SSF56281">
    <property type="entry name" value="Metallo-hydrolase/oxidoreductase"/>
    <property type="match status" value="1"/>
</dbReference>
<dbReference type="InterPro" id="IPR050855">
    <property type="entry name" value="NDM-1-like"/>
</dbReference>
<dbReference type="PANTHER" id="PTHR42951:SF20">
    <property type="entry name" value="BETA LACTAMASE"/>
    <property type="match status" value="1"/>
</dbReference>
<dbReference type="Proteomes" id="UP000564378">
    <property type="component" value="Unassembled WGS sequence"/>
</dbReference>
<dbReference type="InterPro" id="IPR036866">
    <property type="entry name" value="RibonucZ/Hydroxyglut_hydro"/>
</dbReference>
<dbReference type="EMBL" id="JACJVJ010000001">
    <property type="protein sequence ID" value="MBC2777406.1"/>
    <property type="molecule type" value="Genomic_DNA"/>
</dbReference>
<evidence type="ECO:0000259" key="2">
    <source>
        <dbReference type="SMART" id="SM00849"/>
    </source>
</evidence>
<comment type="caution">
    <text evidence="3">The sequence shown here is derived from an EMBL/GenBank/DDBJ whole genome shotgun (WGS) entry which is preliminary data.</text>
</comment>
<feature type="signal peptide" evidence="1">
    <location>
        <begin position="1"/>
        <end position="26"/>
    </location>
</feature>
<protein>
    <submittedName>
        <fullName evidence="3">MBL fold metallo-hydrolase</fullName>
    </submittedName>
</protein>
<accession>A0A842HWB4</accession>
<keyword evidence="4" id="KW-1185">Reference proteome</keyword>
<feature type="chain" id="PRO_5032958874" evidence="1">
    <location>
        <begin position="27"/>
        <end position="327"/>
    </location>
</feature>
<evidence type="ECO:0000313" key="4">
    <source>
        <dbReference type="Proteomes" id="UP000564378"/>
    </source>
</evidence>
<organism evidence="3 4">
    <name type="scientific">Parasphingopyxis marina</name>
    <dbReference type="NCBI Taxonomy" id="2761622"/>
    <lineage>
        <taxon>Bacteria</taxon>
        <taxon>Pseudomonadati</taxon>
        <taxon>Pseudomonadota</taxon>
        <taxon>Alphaproteobacteria</taxon>
        <taxon>Sphingomonadales</taxon>
        <taxon>Sphingomonadaceae</taxon>
        <taxon>Parasphingopyxis</taxon>
    </lineage>
</organism>